<reference evidence="3" key="2">
    <citation type="submission" date="2019-09" db="UniProtKB">
        <authorList>
            <consortium name="WormBaseParasite"/>
        </authorList>
    </citation>
    <scope>IDENTIFICATION</scope>
</reference>
<sequence length="194" mass="21586">MVIHNRIVNIEVGLQKGSICIRWNYREAREAAKKAVAAGEGAYYADVNEQLRTRDGENCLYRLAKARCRQAADIEKSFGINDENIHILMGRKSAMKPWHDYFEEISNKVTVRETEAALRKMKSGKTTGLDDLPADLSKSKVAEAQVGLVSAAMLLHLNDWLVTGSPATEGICSADCEHDRIDSTGHQIDVDTWP</sequence>
<proteinExistence type="predicted"/>
<dbReference type="AlphaFoldDB" id="A0A183G5J5"/>
<reference evidence="1 2" key="1">
    <citation type="submission" date="2018-11" db="EMBL/GenBank/DDBJ databases">
        <authorList>
            <consortium name="Pathogen Informatics"/>
        </authorList>
    </citation>
    <scope>NUCLEOTIDE SEQUENCE [LARGE SCALE GENOMIC DNA]</scope>
</reference>
<dbReference type="OrthoDB" id="5905407at2759"/>
<accession>A0A183G5J5</accession>
<accession>A0A3P8A0S4</accession>
<name>A0A183G5J5_HELPZ</name>
<dbReference type="WBParaSite" id="HPBE_0001690101-mRNA-1">
    <property type="protein sequence ID" value="HPBE_0001690101-mRNA-1"/>
    <property type="gene ID" value="HPBE_0001690101"/>
</dbReference>
<evidence type="ECO:0000313" key="1">
    <source>
        <dbReference type="EMBL" id="VDP07347.1"/>
    </source>
</evidence>
<organism evidence="2 3">
    <name type="scientific">Heligmosomoides polygyrus</name>
    <name type="common">Parasitic roundworm</name>
    <dbReference type="NCBI Taxonomy" id="6339"/>
    <lineage>
        <taxon>Eukaryota</taxon>
        <taxon>Metazoa</taxon>
        <taxon>Ecdysozoa</taxon>
        <taxon>Nematoda</taxon>
        <taxon>Chromadorea</taxon>
        <taxon>Rhabditida</taxon>
        <taxon>Rhabditina</taxon>
        <taxon>Rhabditomorpha</taxon>
        <taxon>Strongyloidea</taxon>
        <taxon>Heligmosomidae</taxon>
        <taxon>Heligmosomoides</taxon>
    </lineage>
</organism>
<keyword evidence="2" id="KW-1185">Reference proteome</keyword>
<protein>
    <submittedName>
        <fullName evidence="1 3">Uncharacterized protein</fullName>
    </submittedName>
</protein>
<dbReference type="Proteomes" id="UP000050761">
    <property type="component" value="Unassembled WGS sequence"/>
</dbReference>
<evidence type="ECO:0000313" key="2">
    <source>
        <dbReference type="Proteomes" id="UP000050761"/>
    </source>
</evidence>
<evidence type="ECO:0000313" key="3">
    <source>
        <dbReference type="WBParaSite" id="HPBE_0001690101-mRNA-1"/>
    </source>
</evidence>
<dbReference type="EMBL" id="UZAH01029674">
    <property type="protein sequence ID" value="VDP07347.1"/>
    <property type="molecule type" value="Genomic_DNA"/>
</dbReference>
<gene>
    <name evidence="1" type="ORF">HPBE_LOCUS16900</name>
</gene>